<keyword evidence="11" id="KW-1185">Reference proteome</keyword>
<feature type="compositionally biased region" description="Polar residues" evidence="8">
    <location>
        <begin position="1"/>
        <end position="12"/>
    </location>
</feature>
<dbReference type="InterPro" id="IPR001222">
    <property type="entry name" value="Znf_TFIIS"/>
</dbReference>
<evidence type="ECO:0000256" key="8">
    <source>
        <dbReference type="SAM" id="MobiDB-lite"/>
    </source>
</evidence>
<gene>
    <name evidence="10" type="ORF">CHC_T00004238001</name>
</gene>
<sequence length="192" mass="21491">MHFTTGALTPLSSKRRHPNPTRATSRLYSVRAFPSPHPQAPIALAQPRAARNDPFPSPSRCARRKPPAKMPVKFCSNCNNMLYPRENTKELRRTGKKELIYSCRNCFAVQVIQVPNEAVYKNVVVHTAEEKMSITYDVSLDPTLPRTFSAKCPDCSGSEAVYFQSPVGKNDEALVLVFVCVTCSKQWLSSDE</sequence>
<protein>
    <recommendedName>
        <fullName evidence="9">TFIIS-type domain-containing protein</fullName>
    </recommendedName>
</protein>
<dbReference type="InterPro" id="IPR012164">
    <property type="entry name" value="Rpa12/Rpb9/Rpc10/TFS"/>
</dbReference>
<dbReference type="OrthoDB" id="282270at2759"/>
<evidence type="ECO:0000256" key="2">
    <source>
        <dbReference type="ARBA" id="ARBA00022723"/>
    </source>
</evidence>
<dbReference type="GO" id="GO:0006283">
    <property type="term" value="P:transcription-coupled nucleotide-excision repair"/>
    <property type="evidence" value="ECO:0007669"/>
    <property type="project" value="TreeGrafter"/>
</dbReference>
<dbReference type="GO" id="GO:0003899">
    <property type="term" value="F:DNA-directed RNA polymerase activity"/>
    <property type="evidence" value="ECO:0007669"/>
    <property type="project" value="InterPro"/>
</dbReference>
<dbReference type="GO" id="GO:0008270">
    <property type="term" value="F:zinc ion binding"/>
    <property type="evidence" value="ECO:0007669"/>
    <property type="project" value="UniProtKB-KW"/>
</dbReference>
<dbReference type="KEGG" id="ccp:CHC_T00004238001"/>
<dbReference type="PROSITE" id="PS51133">
    <property type="entry name" value="ZF_TFIIS_2"/>
    <property type="match status" value="1"/>
</dbReference>
<feature type="domain" description="TFIIS-type" evidence="9">
    <location>
        <begin position="148"/>
        <end position="188"/>
    </location>
</feature>
<dbReference type="EMBL" id="HG001746">
    <property type="protein sequence ID" value="CDF35768.1"/>
    <property type="molecule type" value="Genomic_DNA"/>
</dbReference>
<dbReference type="GO" id="GO:0001193">
    <property type="term" value="P:maintenance of transcriptional fidelity during transcription elongation by RNA polymerase II"/>
    <property type="evidence" value="ECO:0007669"/>
    <property type="project" value="TreeGrafter"/>
</dbReference>
<dbReference type="InterPro" id="IPR001529">
    <property type="entry name" value="Zn_ribbon_RPB9"/>
</dbReference>
<keyword evidence="5" id="KW-0539">Nucleus</keyword>
<proteinExistence type="inferred from homology"/>
<evidence type="ECO:0000256" key="5">
    <source>
        <dbReference type="ARBA" id="ARBA00023242"/>
    </source>
</evidence>
<keyword evidence="7" id="KW-0240">DNA-directed RNA polymerase</keyword>
<name>R7QDA7_CHOCR</name>
<dbReference type="CDD" id="cd10508">
    <property type="entry name" value="Zn-ribbon_RPB9"/>
    <property type="match status" value="1"/>
</dbReference>
<comment type="subcellular location">
    <subcellularLocation>
        <location evidence="1">Nucleus</location>
        <location evidence="1">Nucleolus</location>
    </subcellularLocation>
</comment>
<dbReference type="InterPro" id="IPR034012">
    <property type="entry name" value="Zn_ribbon_RPB9_C"/>
</dbReference>
<evidence type="ECO:0000259" key="9">
    <source>
        <dbReference type="PROSITE" id="PS51133"/>
    </source>
</evidence>
<dbReference type="GeneID" id="17323318"/>
<dbReference type="RefSeq" id="XP_005715587.1">
    <property type="nucleotide sequence ID" value="XM_005715530.1"/>
</dbReference>
<dbReference type="GO" id="GO:0003676">
    <property type="term" value="F:nucleic acid binding"/>
    <property type="evidence" value="ECO:0007669"/>
    <property type="project" value="InterPro"/>
</dbReference>
<evidence type="ECO:0000256" key="1">
    <source>
        <dbReference type="ARBA" id="ARBA00004604"/>
    </source>
</evidence>
<dbReference type="GO" id="GO:0005730">
    <property type="term" value="C:nucleolus"/>
    <property type="evidence" value="ECO:0007669"/>
    <property type="project" value="UniProtKB-SubCell"/>
</dbReference>
<dbReference type="PANTHER" id="PTHR11239">
    <property type="entry name" value="DNA-DIRECTED RNA POLYMERASE"/>
    <property type="match status" value="1"/>
</dbReference>
<dbReference type="SUPFAM" id="SSF57783">
    <property type="entry name" value="Zinc beta-ribbon"/>
    <property type="match status" value="2"/>
</dbReference>
<accession>R7QDA7</accession>
<dbReference type="SMART" id="SM00661">
    <property type="entry name" value="RPOL9"/>
    <property type="match status" value="1"/>
</dbReference>
<comment type="similarity">
    <text evidence="7">Belongs to the archaeal rpoM/eukaryotic RPA12/RPB9/RPC11 RNA polymerase family.</text>
</comment>
<dbReference type="PANTHER" id="PTHR11239:SF1">
    <property type="entry name" value="DNA-DIRECTED RNA POLYMERASE II SUBUNIT RPB9"/>
    <property type="match status" value="1"/>
</dbReference>
<dbReference type="Pfam" id="PF01096">
    <property type="entry name" value="Zn_ribbon_TFIIS"/>
    <property type="match status" value="1"/>
</dbReference>
<dbReference type="Gene3D" id="2.20.25.10">
    <property type="match status" value="2"/>
</dbReference>
<feature type="region of interest" description="Disordered" evidence="8">
    <location>
        <begin position="1"/>
        <end position="22"/>
    </location>
</feature>
<dbReference type="STRING" id="2769.R7QDA7"/>
<evidence type="ECO:0000313" key="10">
    <source>
        <dbReference type="EMBL" id="CDF35768.1"/>
    </source>
</evidence>
<keyword evidence="2 7" id="KW-0479">Metal-binding</keyword>
<keyword evidence="7" id="KW-0804">Transcription</keyword>
<keyword evidence="3 6" id="KW-0863">Zinc-finger</keyword>
<dbReference type="Proteomes" id="UP000012073">
    <property type="component" value="Unassembled WGS sequence"/>
</dbReference>
<dbReference type="OMA" id="LYPRENT"/>
<dbReference type="Gramene" id="CDF35768">
    <property type="protein sequence ID" value="CDF35768"/>
    <property type="gene ID" value="CHC_T00004238001"/>
</dbReference>
<dbReference type="GO" id="GO:0006367">
    <property type="term" value="P:transcription initiation at RNA polymerase II promoter"/>
    <property type="evidence" value="ECO:0007669"/>
    <property type="project" value="TreeGrafter"/>
</dbReference>
<evidence type="ECO:0000256" key="4">
    <source>
        <dbReference type="ARBA" id="ARBA00022833"/>
    </source>
</evidence>
<reference evidence="11" key="1">
    <citation type="journal article" date="2013" name="Proc. Natl. Acad. Sci. U.S.A.">
        <title>Genome structure and metabolic features in the red seaweed Chondrus crispus shed light on evolution of the Archaeplastida.</title>
        <authorList>
            <person name="Collen J."/>
            <person name="Porcel B."/>
            <person name="Carre W."/>
            <person name="Ball S.G."/>
            <person name="Chaparro C."/>
            <person name="Tonon T."/>
            <person name="Barbeyron T."/>
            <person name="Michel G."/>
            <person name="Noel B."/>
            <person name="Valentin K."/>
            <person name="Elias M."/>
            <person name="Artiguenave F."/>
            <person name="Arun A."/>
            <person name="Aury J.M."/>
            <person name="Barbosa-Neto J.F."/>
            <person name="Bothwell J.H."/>
            <person name="Bouget F.Y."/>
            <person name="Brillet L."/>
            <person name="Cabello-Hurtado F."/>
            <person name="Capella-Gutierrez S."/>
            <person name="Charrier B."/>
            <person name="Cladiere L."/>
            <person name="Cock J.M."/>
            <person name="Coelho S.M."/>
            <person name="Colleoni C."/>
            <person name="Czjzek M."/>
            <person name="Da Silva C."/>
            <person name="Delage L."/>
            <person name="Denoeud F."/>
            <person name="Deschamps P."/>
            <person name="Dittami S.M."/>
            <person name="Gabaldon T."/>
            <person name="Gachon C.M."/>
            <person name="Groisillier A."/>
            <person name="Herve C."/>
            <person name="Jabbari K."/>
            <person name="Katinka M."/>
            <person name="Kloareg B."/>
            <person name="Kowalczyk N."/>
            <person name="Labadie K."/>
            <person name="Leblanc C."/>
            <person name="Lopez P.J."/>
            <person name="McLachlan D.H."/>
            <person name="Meslet-Cladiere L."/>
            <person name="Moustafa A."/>
            <person name="Nehr Z."/>
            <person name="Nyvall Collen P."/>
            <person name="Panaud O."/>
            <person name="Partensky F."/>
            <person name="Poulain J."/>
            <person name="Rensing S.A."/>
            <person name="Rousvoal S."/>
            <person name="Samson G."/>
            <person name="Symeonidi A."/>
            <person name="Weissenbach J."/>
            <person name="Zambounis A."/>
            <person name="Wincker P."/>
            <person name="Boyen C."/>
        </authorList>
    </citation>
    <scope>NUCLEOTIDE SEQUENCE [LARGE SCALE GENOMIC DNA]</scope>
    <source>
        <strain evidence="11">cv. Stackhouse</strain>
    </source>
</reference>
<evidence type="ECO:0000256" key="7">
    <source>
        <dbReference type="RuleBase" id="RU003474"/>
    </source>
</evidence>
<dbReference type="AlphaFoldDB" id="R7QDA7"/>
<evidence type="ECO:0000313" key="11">
    <source>
        <dbReference type="Proteomes" id="UP000012073"/>
    </source>
</evidence>
<organism evidence="10 11">
    <name type="scientific">Chondrus crispus</name>
    <name type="common">Carrageen Irish moss</name>
    <name type="synonym">Polymorpha crispa</name>
    <dbReference type="NCBI Taxonomy" id="2769"/>
    <lineage>
        <taxon>Eukaryota</taxon>
        <taxon>Rhodophyta</taxon>
        <taxon>Florideophyceae</taxon>
        <taxon>Rhodymeniophycidae</taxon>
        <taxon>Gigartinales</taxon>
        <taxon>Gigartinaceae</taxon>
        <taxon>Chondrus</taxon>
    </lineage>
</organism>
<evidence type="ECO:0000256" key="6">
    <source>
        <dbReference type="PROSITE-ProRule" id="PRU00472"/>
    </source>
</evidence>
<dbReference type="PhylomeDB" id="R7QDA7"/>
<evidence type="ECO:0000256" key="3">
    <source>
        <dbReference type="ARBA" id="ARBA00022771"/>
    </source>
</evidence>
<dbReference type="SMART" id="SM00440">
    <property type="entry name" value="ZnF_C2C2"/>
    <property type="match status" value="1"/>
</dbReference>
<dbReference type="GO" id="GO:0005665">
    <property type="term" value="C:RNA polymerase II, core complex"/>
    <property type="evidence" value="ECO:0007669"/>
    <property type="project" value="TreeGrafter"/>
</dbReference>
<keyword evidence="4" id="KW-0862">Zinc</keyword>